<dbReference type="SMART" id="SM01011">
    <property type="entry name" value="AMP_N"/>
    <property type="match status" value="1"/>
</dbReference>
<dbReference type="InterPro" id="IPR036005">
    <property type="entry name" value="Creatinase/aminopeptidase-like"/>
</dbReference>
<evidence type="ECO:0000313" key="15">
    <source>
        <dbReference type="EMBL" id="TWX54309.1"/>
    </source>
</evidence>
<dbReference type="SUPFAM" id="SSF55920">
    <property type="entry name" value="Creatinase/aminopeptidase"/>
    <property type="match status" value="1"/>
</dbReference>
<dbReference type="PANTHER" id="PTHR43226">
    <property type="entry name" value="XAA-PRO AMINOPEPTIDASE 3"/>
    <property type="match status" value="1"/>
</dbReference>
<evidence type="ECO:0000256" key="1">
    <source>
        <dbReference type="ARBA" id="ARBA00001424"/>
    </source>
</evidence>
<dbReference type="Gene3D" id="3.40.350.10">
    <property type="entry name" value="Creatinase/prolidase N-terminal domain"/>
    <property type="match status" value="1"/>
</dbReference>
<name>A0A5C6Q2Q2_9GAMM</name>
<dbReference type="AlphaFoldDB" id="A0A5C6Q2Q2"/>
<dbReference type="InterPro" id="IPR052433">
    <property type="entry name" value="X-Pro_dipept-like"/>
</dbReference>
<dbReference type="GO" id="GO:0030145">
    <property type="term" value="F:manganese ion binding"/>
    <property type="evidence" value="ECO:0007669"/>
    <property type="project" value="InterPro"/>
</dbReference>
<comment type="caution">
    <text evidence="16">The sequence shown here is derived from an EMBL/GenBank/DDBJ whole genome shotgun (WGS) entry which is preliminary data.</text>
</comment>
<evidence type="ECO:0000256" key="4">
    <source>
        <dbReference type="ARBA" id="ARBA00012574"/>
    </source>
</evidence>
<dbReference type="Pfam" id="PF05195">
    <property type="entry name" value="AMP_N"/>
    <property type="match status" value="1"/>
</dbReference>
<evidence type="ECO:0000256" key="9">
    <source>
        <dbReference type="ARBA" id="ARBA00023211"/>
    </source>
</evidence>
<evidence type="ECO:0000313" key="17">
    <source>
        <dbReference type="Proteomes" id="UP000321525"/>
    </source>
</evidence>
<evidence type="ECO:0000256" key="5">
    <source>
        <dbReference type="ARBA" id="ARBA00022670"/>
    </source>
</evidence>
<dbReference type="Pfam" id="PF00557">
    <property type="entry name" value="Peptidase_M24"/>
    <property type="match status" value="1"/>
</dbReference>
<evidence type="ECO:0000259" key="14">
    <source>
        <dbReference type="SMART" id="SM01011"/>
    </source>
</evidence>
<comment type="catalytic activity">
    <reaction evidence="1">
        <text>Release of any N-terminal amino acid, including proline, that is linked to proline, even from a dipeptide or tripeptide.</text>
        <dbReference type="EC" id="3.4.11.9"/>
    </reaction>
</comment>
<evidence type="ECO:0000256" key="6">
    <source>
        <dbReference type="ARBA" id="ARBA00022723"/>
    </source>
</evidence>
<keyword evidence="16" id="KW-0031">Aminopeptidase</keyword>
<dbReference type="FunFam" id="3.90.230.10:FF:000002">
    <property type="entry name" value="Xaa-Pro aminopeptidase 3"/>
    <property type="match status" value="1"/>
</dbReference>
<evidence type="ECO:0000313" key="16">
    <source>
        <dbReference type="EMBL" id="TWX63111.1"/>
    </source>
</evidence>
<keyword evidence="7 16" id="KW-0378">Hydrolase</keyword>
<dbReference type="EMBL" id="VOLQ01000053">
    <property type="protein sequence ID" value="TWX63111.1"/>
    <property type="molecule type" value="Genomic_DNA"/>
</dbReference>
<evidence type="ECO:0000256" key="2">
    <source>
        <dbReference type="ARBA" id="ARBA00001936"/>
    </source>
</evidence>
<dbReference type="InterPro" id="IPR000994">
    <property type="entry name" value="Pept_M24"/>
</dbReference>
<dbReference type="CDD" id="cd01087">
    <property type="entry name" value="Prolidase"/>
    <property type="match status" value="1"/>
</dbReference>
<accession>A0A5C6Q2Q2</accession>
<protein>
    <recommendedName>
        <fullName evidence="10">Xaa-Pro aminopeptidase</fullName>
        <ecNumber evidence="4">3.4.11.9</ecNumber>
    </recommendedName>
    <alternativeName>
        <fullName evidence="11">Aminopeptidase P II</fullName>
    </alternativeName>
    <alternativeName>
        <fullName evidence="12">X-Pro aminopeptidase</fullName>
    </alternativeName>
</protein>
<comment type="similarity">
    <text evidence="3 13">Belongs to the peptidase M24B family.</text>
</comment>
<evidence type="ECO:0000256" key="8">
    <source>
        <dbReference type="ARBA" id="ARBA00023049"/>
    </source>
</evidence>
<proteinExistence type="inferred from homology"/>
<keyword evidence="5" id="KW-0645">Protease</keyword>
<keyword evidence="6 13" id="KW-0479">Metal-binding</keyword>
<dbReference type="Proteomes" id="UP000321525">
    <property type="component" value="Unassembled WGS sequence"/>
</dbReference>
<evidence type="ECO:0000313" key="18">
    <source>
        <dbReference type="Proteomes" id="UP000321917"/>
    </source>
</evidence>
<dbReference type="EC" id="3.4.11.9" evidence="4"/>
<dbReference type="OrthoDB" id="9806388at2"/>
<organism evidence="16 18">
    <name type="scientific">Colwellia hornerae</name>
    <dbReference type="NCBI Taxonomy" id="89402"/>
    <lineage>
        <taxon>Bacteria</taxon>
        <taxon>Pseudomonadati</taxon>
        <taxon>Pseudomonadota</taxon>
        <taxon>Gammaproteobacteria</taxon>
        <taxon>Alteromonadales</taxon>
        <taxon>Colwelliaceae</taxon>
        <taxon>Colwellia</taxon>
    </lineage>
</organism>
<dbReference type="Proteomes" id="UP000321917">
    <property type="component" value="Unassembled WGS sequence"/>
</dbReference>
<evidence type="ECO:0000256" key="10">
    <source>
        <dbReference type="ARBA" id="ARBA00069363"/>
    </source>
</evidence>
<dbReference type="EMBL" id="VOLR01000038">
    <property type="protein sequence ID" value="TWX54309.1"/>
    <property type="molecule type" value="Genomic_DNA"/>
</dbReference>
<dbReference type="PANTHER" id="PTHR43226:SF4">
    <property type="entry name" value="XAA-PRO AMINOPEPTIDASE 3"/>
    <property type="match status" value="1"/>
</dbReference>
<dbReference type="InterPro" id="IPR029149">
    <property type="entry name" value="Creatin/AminoP/Spt16_N"/>
</dbReference>
<evidence type="ECO:0000256" key="3">
    <source>
        <dbReference type="ARBA" id="ARBA00008766"/>
    </source>
</evidence>
<dbReference type="InterPro" id="IPR001131">
    <property type="entry name" value="Peptidase_M24B_aminopep-P_CS"/>
</dbReference>
<dbReference type="NCBIfam" id="NF008131">
    <property type="entry name" value="PRK10879.1"/>
    <property type="match status" value="1"/>
</dbReference>
<dbReference type="GO" id="GO:0070006">
    <property type="term" value="F:metalloaminopeptidase activity"/>
    <property type="evidence" value="ECO:0007669"/>
    <property type="project" value="InterPro"/>
</dbReference>
<dbReference type="Gene3D" id="3.90.230.10">
    <property type="entry name" value="Creatinase/methionine aminopeptidase superfamily"/>
    <property type="match status" value="1"/>
</dbReference>
<dbReference type="PROSITE" id="PS00491">
    <property type="entry name" value="PROLINE_PEPTIDASE"/>
    <property type="match status" value="1"/>
</dbReference>
<keyword evidence="9" id="KW-0464">Manganese</keyword>
<keyword evidence="8" id="KW-0482">Metalloprotease</keyword>
<dbReference type="GO" id="GO:0006508">
    <property type="term" value="P:proteolysis"/>
    <property type="evidence" value="ECO:0007669"/>
    <property type="project" value="UniProtKB-KW"/>
</dbReference>
<evidence type="ECO:0000256" key="7">
    <source>
        <dbReference type="ARBA" id="ARBA00022801"/>
    </source>
</evidence>
<feature type="domain" description="Aminopeptidase P N-terminal" evidence="14">
    <location>
        <begin position="12"/>
        <end position="150"/>
    </location>
</feature>
<dbReference type="GO" id="GO:0005829">
    <property type="term" value="C:cytosol"/>
    <property type="evidence" value="ECO:0007669"/>
    <property type="project" value="TreeGrafter"/>
</dbReference>
<evidence type="ECO:0000256" key="11">
    <source>
        <dbReference type="ARBA" id="ARBA00075356"/>
    </source>
</evidence>
<gene>
    <name evidence="16" type="primary">pepP</name>
    <name evidence="15" type="ORF">ESZ26_17985</name>
    <name evidence="16" type="ORF">ESZ27_17855</name>
</gene>
<evidence type="ECO:0000256" key="12">
    <source>
        <dbReference type="ARBA" id="ARBA00081411"/>
    </source>
</evidence>
<dbReference type="SUPFAM" id="SSF53092">
    <property type="entry name" value="Creatinase/prolidase N-terminal domain"/>
    <property type="match status" value="1"/>
</dbReference>
<sequence length="455" mass="50734">MNTLTLVKNTLLPLAEFIQRRAQFFTSMPENSIAIFPAAQEVTRSNDTEYAFCQDKTFYYLTGYNEPDAILVLIKSADEGEKNEKSILFNLEKNPLQEVWHGRRVGQALAVAHYGVDQCFPLTEIDQYLPDYIADKSHLLFCQGKNTCFDSQIYAWLSAVKAQSRLGVKAPTLLVDCRNIIEEMRLIKSAGELDIMRQVNIISGAAHARAMKQSAIGKFEYQLEAEILHEFASNGARHPAYGSIVACGDNGNILHYTNNDDVLKNNELVLIDAGGELSGYAADITRTFPANGKFTSAQRDVYQLVLDAQNLAIGAIKPQATFAELNVLVNNFLTSGLHRLGILSGNLAQLLEDKACKKYFIHGLGHWLGLDVHDVGDYQSNDKREQCRAFEQGMVMTIEPGIYIPLDDYSVDKKWRGIAIRIEDNIVVTDQGHENLTVNAPKSIAEIEQIMIAHS</sequence>
<dbReference type="RefSeq" id="WP_146801051.1">
    <property type="nucleotide sequence ID" value="NZ_VOLP01000037.1"/>
</dbReference>
<keyword evidence="17" id="KW-1185">Reference proteome</keyword>
<dbReference type="InterPro" id="IPR007865">
    <property type="entry name" value="Aminopep_P_N"/>
</dbReference>
<reference evidence="16 18" key="1">
    <citation type="submission" date="2019-07" db="EMBL/GenBank/DDBJ databases">
        <title>Genomes of sea-ice associated Colwellia species.</title>
        <authorList>
            <person name="Bowman J.P."/>
        </authorList>
    </citation>
    <scope>NUCLEOTIDE SEQUENCE [LARGE SCALE GENOMIC DNA]</scope>
    <source>
        <strain evidence="15 17">ACAM 607</strain>
        <strain evidence="16 18">IC036</strain>
    </source>
</reference>
<comment type="cofactor">
    <cofactor evidence="2">
        <name>Mn(2+)</name>
        <dbReference type="ChEBI" id="CHEBI:29035"/>
    </cofactor>
</comment>
<evidence type="ECO:0000256" key="13">
    <source>
        <dbReference type="RuleBase" id="RU000590"/>
    </source>
</evidence>